<dbReference type="EMBL" id="LAUU01000010">
    <property type="protein sequence ID" value="PTD31075.1"/>
    <property type="molecule type" value="Genomic_DNA"/>
</dbReference>
<gene>
    <name evidence="2" type="ORF">MLEAa_6880</name>
</gene>
<organism evidence="2 3">
    <name type="scientific">Mycoplasma leachii 06049</name>
    <dbReference type="NCBI Taxonomy" id="1188244"/>
    <lineage>
        <taxon>Bacteria</taxon>
        <taxon>Bacillati</taxon>
        <taxon>Mycoplasmatota</taxon>
        <taxon>Mollicutes</taxon>
        <taxon>Mycoplasmataceae</taxon>
        <taxon>Mycoplasma</taxon>
    </lineage>
</organism>
<dbReference type="InterPro" id="IPR005046">
    <property type="entry name" value="DUF285"/>
</dbReference>
<evidence type="ECO:0000256" key="1">
    <source>
        <dbReference type="SAM" id="Phobius"/>
    </source>
</evidence>
<dbReference type="Proteomes" id="UP000241093">
    <property type="component" value="Unassembled WGS sequence"/>
</dbReference>
<name>A0A2T4I983_9MOLU</name>
<proteinExistence type="predicted"/>
<keyword evidence="1" id="KW-0472">Membrane</keyword>
<dbReference type="RefSeq" id="WP_107670054.1">
    <property type="nucleotide sequence ID" value="NZ_LAUU01000010.1"/>
</dbReference>
<keyword evidence="1 2" id="KW-0812">Transmembrane</keyword>
<evidence type="ECO:0000313" key="2">
    <source>
        <dbReference type="EMBL" id="PTD31075.1"/>
    </source>
</evidence>
<accession>A0A2T4I983</accession>
<sequence>MKKLLFLFYIPIIGSSALFFTLGKEQKSLFSFQTGKRKIDRSDEKSHVYSEDGTEITEIGFYKRNDVITIKQIPPKIKKVSGQLPTEIKSLYGAFSNRNINNGVKVTGFETWDTSNITDMSYVFSNNHIFDADISKWKTNNVTNMNGMFKNATQFNNGGKPLEWDTSNVTSMDSMFEGATNFSQSLKNWRVEKVTKNKNFSRGSGIFGYSNKKPNWNSITEINDPIEKKVEEKQPKIIYHPSPTSPKRKPDPIKLVKLIPPTIRPKSLPKTTPGLEISKANATATNQQSKKLSTSAIVGIVVGSQVVLTSLAVGTPYLIKRFKK</sequence>
<comment type="caution">
    <text evidence="2">The sequence shown here is derived from an EMBL/GenBank/DDBJ whole genome shotgun (WGS) entry which is preliminary data.</text>
</comment>
<protein>
    <submittedName>
        <fullName evidence="2">Putative transmembrane protein</fullName>
    </submittedName>
</protein>
<dbReference type="AlphaFoldDB" id="A0A2T4I983"/>
<feature type="transmembrane region" description="Helical" evidence="1">
    <location>
        <begin position="296"/>
        <end position="319"/>
    </location>
</feature>
<reference evidence="2 3" key="1">
    <citation type="submission" date="2015-04" db="EMBL/GenBank/DDBJ databases">
        <title>Genome sequence of Mycoplasma leachii strain 06049.</title>
        <authorList>
            <person name="Sirand-Pugnet P."/>
            <person name="Breton M."/>
            <person name="Dordet-Frisoni E."/>
            <person name="Baranowski E."/>
            <person name="Barre A."/>
            <person name="Couture C."/>
            <person name="Dupuy V."/>
            <person name="Gaurivaud P."/>
            <person name="Jacob D."/>
            <person name="Lemaitre C."/>
            <person name="Manso-Silvan L."/>
            <person name="Nikolski M."/>
            <person name="Nouvel L.-X."/>
            <person name="Poumarat F."/>
            <person name="Tardy F."/>
            <person name="Thebault P."/>
            <person name="Theil S."/>
            <person name="Citti C."/>
            <person name="Thiaucourt F."/>
            <person name="Blanchard A."/>
        </authorList>
    </citation>
    <scope>NUCLEOTIDE SEQUENCE [LARGE SCALE GENOMIC DNA]</scope>
    <source>
        <strain evidence="2 3">06049</strain>
    </source>
</reference>
<dbReference type="Pfam" id="PF03382">
    <property type="entry name" value="DUF285"/>
    <property type="match status" value="1"/>
</dbReference>
<evidence type="ECO:0000313" key="3">
    <source>
        <dbReference type="Proteomes" id="UP000241093"/>
    </source>
</evidence>
<keyword evidence="1" id="KW-1133">Transmembrane helix</keyword>